<evidence type="ECO:0000256" key="5">
    <source>
        <dbReference type="ARBA" id="ARBA00022771"/>
    </source>
</evidence>
<feature type="domain" description="C2H2-type" evidence="14">
    <location>
        <begin position="591"/>
        <end position="618"/>
    </location>
</feature>
<sequence>MFSAHRSVLAAHSPYFDSVLRFDKIVKEKIVVNCQEPLVFERILNYMYSGTVKIDRDVVVEMLKLANNLLMLRLKNLCADYLMRYIDVANCLSVRDLATRYNLPRLHTRATEFFDNNINGCLLENTDLLEYEASQLLSLLEEPQHLNNVSGDVYLSLIIRWVNYKLNEREQLFHFLLGRCSLQQIVPSTLERLLDFNPFFIESEMSLHAILQEMHNQGIQMSKYEGRYKNLIQRFCGNNTSEVPHRRRSCSVTGFLGGSIITGGQNIGNSSSDMRLSNVEEENDPEFMSEIGQYSLQQVNYQSNPQRPCESETAISTQLMKQPPSSSLKLKIHLPINTSKQDKLTSNSMRRRLLGLKLYRKSVASATGKALRRRGRPPKLRPPRPLSDFTGVDDEPNSIYFEFGNETDESIPFVVFDEEEDEFDPERVEFFNEHDEQQIQRFYSGKQKSLEKTCLNNENEDNSSTKAQSIQCSHCSFSTLQGTAHLRKHITAVHSKNVLYVCNICQFECRWNRQFYQHMRENHFSGPPFQCDYQSECGPCAYSVDRLPILLSHRLIHTNEKPLKCPDCSFRCRNKSNMIVHYHLHSGEKPFVCNICSKRFVLKRTLESHSITHQNERPFICDQCDFSTKYQSHLISHKRIHSGDLYRCHIPNCDYSSPKKSQLAAHLRTHLNVRSHKCRTCHRSFIEKSHLVRHERIHLEEKPFKCQNCEYASSRRDKLKEHIIKHHNNQGSSTKLLKRRYRRARQLQQLMSQGKLLPPTASSEPSSSNPKQPSQTNFFRPILLNDEQQQHISTFNQQLKSQQFRHDNSNQNQFLEQQETQNRFIYNLEALNVAGYSGSMNITSDQQQNIQQQHQYHQLNRPLSVQPIMVTRNCGPGDLVSPACFSMAADVQLQQHQQQAPAQLSTIAQQTSRATPNTSALSTPGPHPMAMLDNSGTSCQQTHQQQHRDLQNLTSTNFYRQFDPHKQQQYQGSVGAVGPEILGTGLLFSSAQLFCDPHNNIQQQQQISIDQQNEQLQFQQQFNHSLQRPMSLPNYGAVGDMCIQQFEQQHEPHQPQLNQQEQEELQNFQNLEQALNLEQWHDQED</sequence>
<keyword evidence="9" id="KW-0804">Transcription</keyword>
<reference evidence="15" key="1">
    <citation type="journal article" date="2020" name="Ecol. Evol.">
        <title>Genome structure and content of the rice root-knot nematode (Meloidogyne graminicola).</title>
        <authorList>
            <person name="Phan N.T."/>
            <person name="Danchin E.G.J."/>
            <person name="Klopp C."/>
            <person name="Perfus-Barbeoch L."/>
            <person name="Kozlowski D.K."/>
            <person name="Koutsovoulos G.D."/>
            <person name="Lopez-Roques C."/>
            <person name="Bouchez O."/>
            <person name="Zahm M."/>
            <person name="Besnard G."/>
            <person name="Bellafiore S."/>
        </authorList>
    </citation>
    <scope>NUCLEOTIDE SEQUENCE</scope>
    <source>
        <strain evidence="15">VN-18</strain>
    </source>
</reference>
<feature type="region of interest" description="Disordered" evidence="12">
    <location>
        <begin position="900"/>
        <end position="942"/>
    </location>
</feature>
<feature type="compositionally biased region" description="Basic residues" evidence="12">
    <location>
        <begin position="370"/>
        <end position="382"/>
    </location>
</feature>
<evidence type="ECO:0000256" key="6">
    <source>
        <dbReference type="ARBA" id="ARBA00022833"/>
    </source>
</evidence>
<keyword evidence="8" id="KW-0238">DNA-binding</keyword>
<evidence type="ECO:0000256" key="12">
    <source>
        <dbReference type="SAM" id="MobiDB-lite"/>
    </source>
</evidence>
<feature type="domain" description="C2H2-type" evidence="14">
    <location>
        <begin position="704"/>
        <end position="731"/>
    </location>
</feature>
<feature type="domain" description="BTB" evidence="13">
    <location>
        <begin position="1"/>
        <end position="56"/>
    </location>
</feature>
<evidence type="ECO:0000256" key="4">
    <source>
        <dbReference type="ARBA" id="ARBA00022737"/>
    </source>
</evidence>
<dbReference type="PROSITE" id="PS50097">
    <property type="entry name" value="BTB"/>
    <property type="match status" value="1"/>
</dbReference>
<dbReference type="EMBL" id="JABEBT010000011">
    <property type="protein sequence ID" value="KAF7638585.1"/>
    <property type="molecule type" value="Genomic_DNA"/>
</dbReference>
<dbReference type="PANTHER" id="PTHR23226">
    <property type="entry name" value="ZINC FINGER AND SCAN DOMAIN-CONTAINING"/>
    <property type="match status" value="1"/>
</dbReference>
<dbReference type="GO" id="GO:0008270">
    <property type="term" value="F:zinc ion binding"/>
    <property type="evidence" value="ECO:0007669"/>
    <property type="project" value="UniProtKB-KW"/>
</dbReference>
<dbReference type="GO" id="GO:0003690">
    <property type="term" value="F:double-stranded DNA binding"/>
    <property type="evidence" value="ECO:0007669"/>
    <property type="project" value="UniProtKB-ARBA"/>
</dbReference>
<feature type="region of interest" description="Disordered" evidence="12">
    <location>
        <begin position="750"/>
        <end position="777"/>
    </location>
</feature>
<dbReference type="InterPro" id="IPR011705">
    <property type="entry name" value="BACK"/>
</dbReference>
<dbReference type="Proteomes" id="UP000605970">
    <property type="component" value="Unassembled WGS sequence"/>
</dbReference>
<dbReference type="InterPro" id="IPR011333">
    <property type="entry name" value="SKP1/BTB/POZ_sf"/>
</dbReference>
<dbReference type="FunFam" id="3.30.160.60:FF:000446">
    <property type="entry name" value="Zinc finger protein"/>
    <property type="match status" value="1"/>
</dbReference>
<evidence type="ECO:0008006" key="17">
    <source>
        <dbReference type="Google" id="ProtNLM"/>
    </source>
</evidence>
<dbReference type="InterPro" id="IPR013087">
    <property type="entry name" value="Znf_C2H2_type"/>
</dbReference>
<evidence type="ECO:0000313" key="16">
    <source>
        <dbReference type="Proteomes" id="UP000605970"/>
    </source>
</evidence>
<keyword evidence="6" id="KW-0862">Zinc</keyword>
<feature type="domain" description="C2H2-type" evidence="14">
    <location>
        <begin position="619"/>
        <end position="646"/>
    </location>
</feature>
<dbReference type="SMART" id="SM00225">
    <property type="entry name" value="BTB"/>
    <property type="match status" value="1"/>
</dbReference>
<keyword evidence="7" id="KW-0805">Transcription regulation</keyword>
<name>A0A8S9ZZN0_9BILA</name>
<dbReference type="GO" id="GO:0000122">
    <property type="term" value="P:negative regulation of transcription by RNA polymerase II"/>
    <property type="evidence" value="ECO:0007669"/>
    <property type="project" value="UniProtKB-ARBA"/>
</dbReference>
<dbReference type="Pfam" id="PF00096">
    <property type="entry name" value="zf-C2H2"/>
    <property type="match status" value="1"/>
</dbReference>
<dbReference type="PROSITE" id="PS50157">
    <property type="entry name" value="ZINC_FINGER_C2H2_2"/>
    <property type="match status" value="7"/>
</dbReference>
<dbReference type="OrthoDB" id="9978265at2759"/>
<feature type="compositionally biased region" description="Polar residues" evidence="12">
    <location>
        <begin position="904"/>
        <end position="922"/>
    </location>
</feature>
<keyword evidence="4" id="KW-0677">Repeat</keyword>
<dbReference type="CDD" id="cd18186">
    <property type="entry name" value="BTB_POZ_ZBTB_KLHL-like"/>
    <property type="match status" value="1"/>
</dbReference>
<dbReference type="FunFam" id="3.30.160.60:FF:001370">
    <property type="entry name" value="Zinc finger protein"/>
    <property type="match status" value="1"/>
</dbReference>
<evidence type="ECO:0000256" key="3">
    <source>
        <dbReference type="ARBA" id="ARBA00022723"/>
    </source>
</evidence>
<keyword evidence="5 11" id="KW-0863">Zinc-finger</keyword>
<keyword evidence="10" id="KW-0539">Nucleus</keyword>
<protein>
    <recommendedName>
        <fullName evidence="17">EOR-1</fullName>
    </recommendedName>
</protein>
<feature type="region of interest" description="Disordered" evidence="12">
    <location>
        <begin position="367"/>
        <end position="391"/>
    </location>
</feature>
<evidence type="ECO:0000256" key="2">
    <source>
        <dbReference type="ARBA" id="ARBA00006991"/>
    </source>
</evidence>
<dbReference type="InterPro" id="IPR000210">
    <property type="entry name" value="BTB/POZ_dom"/>
</dbReference>
<feature type="domain" description="C2H2-type" evidence="14">
    <location>
        <begin position="646"/>
        <end position="675"/>
    </location>
</feature>
<dbReference type="PROSITE" id="PS00028">
    <property type="entry name" value="ZINC_FINGER_C2H2_1"/>
    <property type="match status" value="5"/>
</dbReference>
<accession>A0A8S9ZZN0</accession>
<comment type="subcellular location">
    <subcellularLocation>
        <location evidence="1">Nucleus</location>
    </subcellularLocation>
</comment>
<dbReference type="SMART" id="SM00355">
    <property type="entry name" value="ZnF_C2H2"/>
    <property type="match status" value="9"/>
</dbReference>
<evidence type="ECO:0000256" key="9">
    <source>
        <dbReference type="ARBA" id="ARBA00023163"/>
    </source>
</evidence>
<dbReference type="Gene3D" id="3.30.160.60">
    <property type="entry name" value="Classic Zinc Finger"/>
    <property type="match status" value="5"/>
</dbReference>
<dbReference type="SUPFAM" id="SSF54695">
    <property type="entry name" value="POZ domain"/>
    <property type="match status" value="1"/>
</dbReference>
<keyword evidence="16" id="KW-1185">Reference proteome</keyword>
<dbReference type="Gene3D" id="3.30.710.10">
    <property type="entry name" value="Potassium Channel Kv1.1, Chain A"/>
    <property type="match status" value="1"/>
</dbReference>
<organism evidence="15 16">
    <name type="scientific">Meloidogyne graminicola</name>
    <dbReference type="NCBI Taxonomy" id="189291"/>
    <lineage>
        <taxon>Eukaryota</taxon>
        <taxon>Metazoa</taxon>
        <taxon>Ecdysozoa</taxon>
        <taxon>Nematoda</taxon>
        <taxon>Chromadorea</taxon>
        <taxon>Rhabditida</taxon>
        <taxon>Tylenchina</taxon>
        <taxon>Tylenchomorpha</taxon>
        <taxon>Tylenchoidea</taxon>
        <taxon>Meloidogynidae</taxon>
        <taxon>Meloidogyninae</taxon>
        <taxon>Meloidogyne</taxon>
    </lineage>
</organism>
<evidence type="ECO:0000256" key="11">
    <source>
        <dbReference type="PROSITE-ProRule" id="PRU00042"/>
    </source>
</evidence>
<evidence type="ECO:0000256" key="10">
    <source>
        <dbReference type="ARBA" id="ARBA00023242"/>
    </source>
</evidence>
<keyword evidence="3" id="KW-0479">Metal-binding</keyword>
<dbReference type="SMART" id="SM00875">
    <property type="entry name" value="BACK"/>
    <property type="match status" value="1"/>
</dbReference>
<evidence type="ECO:0000256" key="1">
    <source>
        <dbReference type="ARBA" id="ARBA00004123"/>
    </source>
</evidence>
<feature type="domain" description="C2H2-type" evidence="14">
    <location>
        <begin position="563"/>
        <end position="590"/>
    </location>
</feature>
<evidence type="ECO:0000259" key="14">
    <source>
        <dbReference type="PROSITE" id="PS50157"/>
    </source>
</evidence>
<dbReference type="InterPro" id="IPR036236">
    <property type="entry name" value="Znf_C2H2_sf"/>
</dbReference>
<comment type="similarity">
    <text evidence="2">Belongs to the krueppel C2H2-type zinc-finger protein family.</text>
</comment>
<dbReference type="GO" id="GO:0005634">
    <property type="term" value="C:nucleus"/>
    <property type="evidence" value="ECO:0007669"/>
    <property type="project" value="UniProtKB-SubCell"/>
</dbReference>
<dbReference type="AlphaFoldDB" id="A0A8S9ZZN0"/>
<proteinExistence type="inferred from homology"/>
<dbReference type="FunFam" id="3.30.160.60:FF:002606">
    <property type="entry name" value="Zinc finger protein, putative"/>
    <property type="match status" value="1"/>
</dbReference>
<comment type="caution">
    <text evidence="15">The sequence shown here is derived from an EMBL/GenBank/DDBJ whole genome shotgun (WGS) entry which is preliminary data.</text>
</comment>
<dbReference type="Gene3D" id="1.25.40.420">
    <property type="match status" value="1"/>
</dbReference>
<dbReference type="PANTHER" id="PTHR23226:SF416">
    <property type="entry name" value="FI01424P"/>
    <property type="match status" value="1"/>
</dbReference>
<gene>
    <name evidence="15" type="ORF">Mgra_00001966</name>
</gene>
<evidence type="ECO:0000259" key="13">
    <source>
        <dbReference type="PROSITE" id="PS50097"/>
    </source>
</evidence>
<evidence type="ECO:0000313" key="15">
    <source>
        <dbReference type="EMBL" id="KAF7638585.1"/>
    </source>
</evidence>
<evidence type="ECO:0000256" key="7">
    <source>
        <dbReference type="ARBA" id="ARBA00023015"/>
    </source>
</evidence>
<evidence type="ECO:0000256" key="8">
    <source>
        <dbReference type="ARBA" id="ARBA00023125"/>
    </source>
</evidence>
<feature type="domain" description="C2H2-type" evidence="14">
    <location>
        <begin position="535"/>
        <end position="562"/>
    </location>
</feature>
<dbReference type="SUPFAM" id="SSF57667">
    <property type="entry name" value="beta-beta-alpha zinc fingers"/>
    <property type="match status" value="3"/>
</dbReference>
<dbReference type="Pfam" id="PF00651">
    <property type="entry name" value="BTB"/>
    <property type="match status" value="1"/>
</dbReference>
<dbReference type="Pfam" id="PF07707">
    <property type="entry name" value="BACK"/>
    <property type="match status" value="1"/>
</dbReference>
<feature type="domain" description="C2H2-type" evidence="14">
    <location>
        <begin position="676"/>
        <end position="703"/>
    </location>
</feature>
<feature type="compositionally biased region" description="Polar residues" evidence="12">
    <location>
        <begin position="760"/>
        <end position="777"/>
    </location>
</feature>